<sequence>MSKRVAPDKPTVAKKLRNSQLTAKYRAEQYPNDYYESGQQLFCKFCQHTIDWTRKDICNDHLKSKVHLKNKAKSTAGKSLQVTIEAMTQSIDARREFVEDFVAMCAEADIPLEKMKRIRPFLVKHCKQGGALPENASSLRETHLPRQFNTMLNMSTCTRSSS</sequence>
<evidence type="ECO:0000313" key="1">
    <source>
        <dbReference type="Ensembl" id="ENSSLUP00000059833.1"/>
    </source>
</evidence>
<organism evidence="1 2">
    <name type="scientific">Sander lucioperca</name>
    <name type="common">Pike-perch</name>
    <name type="synonym">Perca lucioperca</name>
    <dbReference type="NCBI Taxonomy" id="283035"/>
    <lineage>
        <taxon>Eukaryota</taxon>
        <taxon>Metazoa</taxon>
        <taxon>Chordata</taxon>
        <taxon>Craniata</taxon>
        <taxon>Vertebrata</taxon>
        <taxon>Euteleostomi</taxon>
        <taxon>Actinopterygii</taxon>
        <taxon>Neopterygii</taxon>
        <taxon>Teleostei</taxon>
        <taxon>Neoteleostei</taxon>
        <taxon>Acanthomorphata</taxon>
        <taxon>Eupercaria</taxon>
        <taxon>Perciformes</taxon>
        <taxon>Percoidei</taxon>
        <taxon>Percidae</taxon>
        <taxon>Luciopercinae</taxon>
        <taxon>Sander</taxon>
    </lineage>
</organism>
<dbReference type="Ensembl" id="ENSSLUT00000061526.1">
    <property type="protein sequence ID" value="ENSSLUP00000059833.1"/>
    <property type="gene ID" value="ENSSLUG00000025548.1"/>
</dbReference>
<dbReference type="GO" id="GO:0005634">
    <property type="term" value="C:nucleus"/>
    <property type="evidence" value="ECO:0007669"/>
    <property type="project" value="InterPro"/>
</dbReference>
<dbReference type="PANTHER" id="PTHR32344">
    <property type="entry name" value="U1-TYPE DOMAIN-CONTAINING PROTEIN"/>
    <property type="match status" value="1"/>
</dbReference>
<evidence type="ECO:0008006" key="3">
    <source>
        <dbReference type="Google" id="ProtNLM"/>
    </source>
</evidence>
<dbReference type="GO" id="GO:0003690">
    <property type="term" value="F:double-stranded DNA binding"/>
    <property type="evidence" value="ECO:0007669"/>
    <property type="project" value="InterPro"/>
</dbReference>
<evidence type="ECO:0000313" key="2">
    <source>
        <dbReference type="Proteomes" id="UP000694568"/>
    </source>
</evidence>
<accession>A0A8D0AZY6</accession>
<reference evidence="1" key="2">
    <citation type="submission" date="2025-09" db="UniProtKB">
        <authorList>
            <consortium name="Ensembl"/>
        </authorList>
    </citation>
    <scope>IDENTIFICATION</scope>
</reference>
<protein>
    <recommendedName>
        <fullName evidence="3">CGG triplet repeat-binding protein 1</fullName>
    </recommendedName>
</protein>
<reference evidence="1" key="1">
    <citation type="submission" date="2025-08" db="UniProtKB">
        <authorList>
            <consortium name="Ensembl"/>
        </authorList>
    </citation>
    <scope>IDENTIFICATION</scope>
</reference>
<dbReference type="GeneTree" id="ENSGT00940000177189"/>
<dbReference type="PANTHER" id="PTHR32344:SF1">
    <property type="entry name" value="U1-TYPE DOMAIN-CONTAINING PROTEIN"/>
    <property type="match status" value="1"/>
</dbReference>
<dbReference type="GO" id="GO:0006357">
    <property type="term" value="P:regulation of transcription by RNA polymerase II"/>
    <property type="evidence" value="ECO:0007669"/>
    <property type="project" value="InterPro"/>
</dbReference>
<dbReference type="Proteomes" id="UP000694568">
    <property type="component" value="Unplaced"/>
</dbReference>
<name>A0A8D0AZY6_SANLU</name>
<proteinExistence type="predicted"/>
<keyword evidence="2" id="KW-1185">Reference proteome</keyword>
<dbReference type="InterPro" id="IPR033375">
    <property type="entry name" value="Cggbp1"/>
</dbReference>
<dbReference type="AlphaFoldDB" id="A0A8D0AZY6"/>